<organism evidence="3 4">
    <name type="scientific">Ziziphus jujuba</name>
    <name type="common">Chinese jujube</name>
    <name type="synonym">Ziziphus sativa</name>
    <dbReference type="NCBI Taxonomy" id="326968"/>
    <lineage>
        <taxon>Eukaryota</taxon>
        <taxon>Viridiplantae</taxon>
        <taxon>Streptophyta</taxon>
        <taxon>Embryophyta</taxon>
        <taxon>Tracheophyta</taxon>
        <taxon>Spermatophyta</taxon>
        <taxon>Magnoliopsida</taxon>
        <taxon>eudicotyledons</taxon>
        <taxon>Gunneridae</taxon>
        <taxon>Pentapetalae</taxon>
        <taxon>rosids</taxon>
        <taxon>fabids</taxon>
        <taxon>Rosales</taxon>
        <taxon>Rhamnaceae</taxon>
        <taxon>Paliureae</taxon>
        <taxon>Ziziphus</taxon>
    </lineage>
</organism>
<dbReference type="GeneID" id="125419415"/>
<evidence type="ECO:0000313" key="4">
    <source>
        <dbReference type="RefSeq" id="XP_048321238.2"/>
    </source>
</evidence>
<sequence length="259" mass="28979">MPESYAIKSGMAEADGGGGVAFPLVFFDGERETDIGNIVVYPTLEFKRFQSMLSQKIGISPHQFSVYLSSQDTGRRIPITGRVNFGAISREKGYSFLVVLKRSRRERRRRSQQESAGDVYFTSPMKPPPQKPIKKNPPDNVMLLRRDVGIINQDQAFSGPQLNLPYAYRVEYEKRVRDLQFEKERYLMNMGLTGSDLSYGENGMVGEKGGRGGEAVCEVCLEAKEMGKEVGFHWCIYDTVTVGFRSPAGPIARPIKGSD</sequence>
<evidence type="ECO:0000259" key="2">
    <source>
        <dbReference type="Pfam" id="PF23596"/>
    </source>
</evidence>
<dbReference type="PANTHER" id="PTHR36351">
    <property type="entry name" value="EMBRYO SAC DEVELOPMENT ARREST 12"/>
    <property type="match status" value="1"/>
</dbReference>
<dbReference type="RefSeq" id="XP_048321238.2">
    <property type="nucleotide sequence ID" value="XM_048465281.2"/>
</dbReference>
<dbReference type="InterPro" id="IPR055562">
    <property type="entry name" value="DUF7138"/>
</dbReference>
<feature type="domain" description="DUF7138" evidence="2">
    <location>
        <begin position="20"/>
        <end position="98"/>
    </location>
</feature>
<dbReference type="PANTHER" id="PTHR36351:SF1">
    <property type="entry name" value="EMBRYO SAC DEVELOPMENT ARREST 12"/>
    <property type="match status" value="1"/>
</dbReference>
<protein>
    <submittedName>
        <fullName evidence="4">Uncharacterized protein LOC125419415</fullName>
    </submittedName>
</protein>
<evidence type="ECO:0000313" key="3">
    <source>
        <dbReference type="Proteomes" id="UP001652623"/>
    </source>
</evidence>
<dbReference type="Pfam" id="PF23596">
    <property type="entry name" value="DUF7138"/>
    <property type="match status" value="1"/>
</dbReference>
<keyword evidence="3" id="KW-1185">Reference proteome</keyword>
<evidence type="ECO:0000256" key="1">
    <source>
        <dbReference type="SAM" id="MobiDB-lite"/>
    </source>
</evidence>
<gene>
    <name evidence="4" type="primary">LOC125419415</name>
</gene>
<accession>A0ABM3I5V9</accession>
<dbReference type="Proteomes" id="UP001652623">
    <property type="component" value="Chromosome 11"/>
</dbReference>
<feature type="region of interest" description="Disordered" evidence="1">
    <location>
        <begin position="107"/>
        <end position="139"/>
    </location>
</feature>
<proteinExistence type="predicted"/>
<name>A0ABM3I5V9_ZIZJJ</name>
<reference evidence="4" key="1">
    <citation type="submission" date="2025-08" db="UniProtKB">
        <authorList>
            <consortium name="RefSeq"/>
        </authorList>
    </citation>
    <scope>IDENTIFICATION</scope>
    <source>
        <tissue evidence="4">Seedling</tissue>
    </source>
</reference>